<name>A0A426XYG0_ENSVE</name>
<gene>
    <name evidence="2" type="ORF">B296_00026224</name>
</gene>
<organism evidence="2 3">
    <name type="scientific">Ensete ventricosum</name>
    <name type="common">Abyssinian banana</name>
    <name type="synonym">Musa ensete</name>
    <dbReference type="NCBI Taxonomy" id="4639"/>
    <lineage>
        <taxon>Eukaryota</taxon>
        <taxon>Viridiplantae</taxon>
        <taxon>Streptophyta</taxon>
        <taxon>Embryophyta</taxon>
        <taxon>Tracheophyta</taxon>
        <taxon>Spermatophyta</taxon>
        <taxon>Magnoliopsida</taxon>
        <taxon>Liliopsida</taxon>
        <taxon>Zingiberales</taxon>
        <taxon>Musaceae</taxon>
        <taxon>Ensete</taxon>
    </lineage>
</organism>
<comment type="caution">
    <text evidence="2">The sequence shown here is derived from an EMBL/GenBank/DDBJ whole genome shotgun (WGS) entry which is preliminary data.</text>
</comment>
<dbReference type="AlphaFoldDB" id="A0A426XYG0"/>
<feature type="region of interest" description="Disordered" evidence="1">
    <location>
        <begin position="78"/>
        <end position="107"/>
    </location>
</feature>
<sequence length="117" mass="13074">MAPRFEAGRESSCRREFGSSKVVLQGELYRLRVRRAGWQVKIGFSADRRPDGVRRELGVGGRPPSLEPELLVVLQQLVGPEATGNPDREKDYQSEERQRSPATPTLAHLHLLACAPQ</sequence>
<protein>
    <submittedName>
        <fullName evidence="2">Uncharacterized protein</fullName>
    </submittedName>
</protein>
<reference evidence="2 3" key="1">
    <citation type="journal article" date="2014" name="Agronomy (Basel)">
        <title>A Draft Genome Sequence for Ensete ventricosum, the Drought-Tolerant Tree Against Hunger.</title>
        <authorList>
            <person name="Harrison J."/>
            <person name="Moore K.A."/>
            <person name="Paszkiewicz K."/>
            <person name="Jones T."/>
            <person name="Grant M."/>
            <person name="Ambacheew D."/>
            <person name="Muzemil S."/>
            <person name="Studholme D.J."/>
        </authorList>
    </citation>
    <scope>NUCLEOTIDE SEQUENCE [LARGE SCALE GENOMIC DNA]</scope>
</reference>
<evidence type="ECO:0000256" key="1">
    <source>
        <dbReference type="SAM" id="MobiDB-lite"/>
    </source>
</evidence>
<feature type="compositionally biased region" description="Basic and acidic residues" evidence="1">
    <location>
        <begin position="86"/>
        <end position="99"/>
    </location>
</feature>
<accession>A0A426XYG0</accession>
<dbReference type="EMBL" id="AMZH03016427">
    <property type="protein sequence ID" value="RRT44502.1"/>
    <property type="molecule type" value="Genomic_DNA"/>
</dbReference>
<dbReference type="Proteomes" id="UP000287651">
    <property type="component" value="Unassembled WGS sequence"/>
</dbReference>
<evidence type="ECO:0000313" key="2">
    <source>
        <dbReference type="EMBL" id="RRT44502.1"/>
    </source>
</evidence>
<proteinExistence type="predicted"/>
<evidence type="ECO:0000313" key="3">
    <source>
        <dbReference type="Proteomes" id="UP000287651"/>
    </source>
</evidence>